<organism evidence="2 3">
    <name type="scientific">Thyridium curvatum</name>
    <dbReference type="NCBI Taxonomy" id="1093900"/>
    <lineage>
        <taxon>Eukaryota</taxon>
        <taxon>Fungi</taxon>
        <taxon>Dikarya</taxon>
        <taxon>Ascomycota</taxon>
        <taxon>Pezizomycotina</taxon>
        <taxon>Sordariomycetes</taxon>
        <taxon>Sordariomycetidae</taxon>
        <taxon>Thyridiales</taxon>
        <taxon>Thyridiaceae</taxon>
        <taxon>Thyridium</taxon>
    </lineage>
</organism>
<evidence type="ECO:0000313" key="2">
    <source>
        <dbReference type="EMBL" id="TPX08006.1"/>
    </source>
</evidence>
<feature type="region of interest" description="Disordered" evidence="1">
    <location>
        <begin position="88"/>
        <end position="133"/>
    </location>
</feature>
<dbReference type="RefSeq" id="XP_030989717.1">
    <property type="nucleotide sequence ID" value="XM_031132944.1"/>
</dbReference>
<dbReference type="InParanoid" id="A0A507AN17"/>
<comment type="caution">
    <text evidence="2">The sequence shown here is derived from an EMBL/GenBank/DDBJ whole genome shotgun (WGS) entry which is preliminary data.</text>
</comment>
<dbReference type="EMBL" id="SKBQ01000082">
    <property type="protein sequence ID" value="TPX08006.1"/>
    <property type="molecule type" value="Genomic_DNA"/>
</dbReference>
<reference evidence="2 3" key="1">
    <citation type="submission" date="2019-06" db="EMBL/GenBank/DDBJ databases">
        <title>Draft genome sequence of the filamentous fungus Phialemoniopsis curvata isolated from diesel fuel.</title>
        <authorList>
            <person name="Varaljay V.A."/>
            <person name="Lyon W.J."/>
            <person name="Crouch A.L."/>
            <person name="Drake C.E."/>
            <person name="Hollomon J.M."/>
            <person name="Nadeau L.J."/>
            <person name="Nunn H.S."/>
            <person name="Stevenson B.S."/>
            <person name="Bojanowski C.L."/>
            <person name="Crookes-Goodson W.J."/>
        </authorList>
    </citation>
    <scope>NUCLEOTIDE SEQUENCE [LARGE SCALE GENOMIC DNA]</scope>
    <source>
        <strain evidence="2 3">D216</strain>
    </source>
</reference>
<dbReference type="AlphaFoldDB" id="A0A507AN17"/>
<evidence type="ECO:0000313" key="3">
    <source>
        <dbReference type="Proteomes" id="UP000319257"/>
    </source>
</evidence>
<keyword evidence="3" id="KW-1185">Reference proteome</keyword>
<proteinExistence type="predicted"/>
<dbReference type="Proteomes" id="UP000319257">
    <property type="component" value="Unassembled WGS sequence"/>
</dbReference>
<feature type="compositionally biased region" description="Basic and acidic residues" evidence="1">
    <location>
        <begin position="112"/>
        <end position="127"/>
    </location>
</feature>
<protein>
    <submittedName>
        <fullName evidence="2">Uncharacterized protein</fullName>
    </submittedName>
</protein>
<name>A0A507AN17_9PEZI</name>
<gene>
    <name evidence="2" type="ORF">E0L32_010337</name>
</gene>
<sequence>MSAPQASGTSAPDQAYEEYIHKRISDYARITWPYAPPGFCAGTILNMPRQGDPVGPHILVAYCLHPSIAWEDIKRVPALTYELWLEEEQMKEEERRSEEEKARWRARRKRREQRERKRERERRESGVRNKRHK</sequence>
<accession>A0A507AN17</accession>
<dbReference type="GeneID" id="41977784"/>
<feature type="compositionally biased region" description="Basic and acidic residues" evidence="1">
    <location>
        <begin position="92"/>
        <end position="103"/>
    </location>
</feature>
<evidence type="ECO:0000256" key="1">
    <source>
        <dbReference type="SAM" id="MobiDB-lite"/>
    </source>
</evidence>